<evidence type="ECO:0000256" key="1">
    <source>
        <dbReference type="ARBA" id="ARBA00004123"/>
    </source>
</evidence>
<dbReference type="PROSITE" id="PS51030">
    <property type="entry name" value="NUCLEAR_REC_DBD_2"/>
    <property type="match status" value="1"/>
</dbReference>
<accession>A0A2A6CVM3</accession>
<comment type="subcellular location">
    <subcellularLocation>
        <location evidence="1">Nucleus</location>
    </subcellularLocation>
</comment>
<dbReference type="InterPro" id="IPR035500">
    <property type="entry name" value="NHR-like_dom_sf"/>
</dbReference>
<evidence type="ECO:0000313" key="13">
    <source>
        <dbReference type="Proteomes" id="UP000005239"/>
    </source>
</evidence>
<feature type="region of interest" description="Disordered" evidence="11">
    <location>
        <begin position="84"/>
        <end position="116"/>
    </location>
</feature>
<reference evidence="12" key="2">
    <citation type="submission" date="2022-06" db="UniProtKB">
        <authorList>
            <consortium name="EnsemblMetazoa"/>
        </authorList>
    </citation>
    <scope>IDENTIFICATION</scope>
    <source>
        <strain evidence="12">PS312</strain>
    </source>
</reference>
<evidence type="ECO:0000256" key="2">
    <source>
        <dbReference type="ARBA" id="ARBA00005993"/>
    </source>
</evidence>
<dbReference type="SUPFAM" id="SSF48508">
    <property type="entry name" value="Nuclear receptor ligand-binding domain"/>
    <property type="match status" value="1"/>
</dbReference>
<dbReference type="PROSITE" id="PS51843">
    <property type="entry name" value="NR_LBD"/>
    <property type="match status" value="1"/>
</dbReference>
<evidence type="ECO:0000256" key="4">
    <source>
        <dbReference type="ARBA" id="ARBA00022771"/>
    </source>
</evidence>
<dbReference type="GO" id="GO:0003700">
    <property type="term" value="F:DNA-binding transcription factor activity"/>
    <property type="evidence" value="ECO:0000318"/>
    <property type="project" value="GO_Central"/>
</dbReference>
<dbReference type="PROSITE" id="PS00031">
    <property type="entry name" value="NUCLEAR_REC_DBD_1"/>
    <property type="match status" value="1"/>
</dbReference>
<dbReference type="Proteomes" id="UP000005239">
    <property type="component" value="Unassembled WGS sequence"/>
</dbReference>
<dbReference type="SMART" id="SM00399">
    <property type="entry name" value="ZnF_C4"/>
    <property type="match status" value="1"/>
</dbReference>
<dbReference type="Pfam" id="PF00104">
    <property type="entry name" value="Hormone_recep"/>
    <property type="match status" value="1"/>
</dbReference>
<comment type="similarity">
    <text evidence="2">Belongs to the nuclear hormone receptor family.</text>
</comment>
<keyword evidence="3" id="KW-0479">Metal-binding</keyword>
<dbReference type="GO" id="GO:0005634">
    <property type="term" value="C:nucleus"/>
    <property type="evidence" value="ECO:0000318"/>
    <property type="project" value="GO_Central"/>
</dbReference>
<evidence type="ECO:0000256" key="11">
    <source>
        <dbReference type="SAM" id="MobiDB-lite"/>
    </source>
</evidence>
<organism evidence="12 13">
    <name type="scientific">Pristionchus pacificus</name>
    <name type="common">Parasitic nematode worm</name>
    <dbReference type="NCBI Taxonomy" id="54126"/>
    <lineage>
        <taxon>Eukaryota</taxon>
        <taxon>Metazoa</taxon>
        <taxon>Ecdysozoa</taxon>
        <taxon>Nematoda</taxon>
        <taxon>Chromadorea</taxon>
        <taxon>Rhabditida</taxon>
        <taxon>Rhabditina</taxon>
        <taxon>Diplogasteromorpha</taxon>
        <taxon>Diplogasteroidea</taxon>
        <taxon>Neodiplogasteridae</taxon>
        <taxon>Pristionchus</taxon>
    </lineage>
</organism>
<dbReference type="PRINTS" id="PR00047">
    <property type="entry name" value="STROIDFINGER"/>
</dbReference>
<keyword evidence="7" id="KW-0238">DNA-binding</keyword>
<keyword evidence="9" id="KW-0675">Receptor</keyword>
<dbReference type="InterPro" id="IPR049636">
    <property type="entry name" value="HNF4-like_DBD"/>
</dbReference>
<dbReference type="EnsemblMetazoa" id="PPA06756.1">
    <property type="protein sequence ID" value="PPA06756.1"/>
    <property type="gene ID" value="WBGene00096310"/>
</dbReference>
<keyword evidence="5" id="KW-0862">Zinc</keyword>
<dbReference type="InterPro" id="IPR000536">
    <property type="entry name" value="Nucl_hrmn_rcpt_lig-bd"/>
</dbReference>
<evidence type="ECO:0000313" key="12">
    <source>
        <dbReference type="EnsemblMetazoa" id="PPA06756.1"/>
    </source>
</evidence>
<reference evidence="13" key="1">
    <citation type="journal article" date="2008" name="Nat. Genet.">
        <title>The Pristionchus pacificus genome provides a unique perspective on nematode lifestyle and parasitism.</title>
        <authorList>
            <person name="Dieterich C."/>
            <person name="Clifton S.W."/>
            <person name="Schuster L.N."/>
            <person name="Chinwalla A."/>
            <person name="Delehaunty K."/>
            <person name="Dinkelacker I."/>
            <person name="Fulton L."/>
            <person name="Fulton R."/>
            <person name="Godfrey J."/>
            <person name="Minx P."/>
            <person name="Mitreva M."/>
            <person name="Roeseler W."/>
            <person name="Tian H."/>
            <person name="Witte H."/>
            <person name="Yang S.P."/>
            <person name="Wilson R.K."/>
            <person name="Sommer R.J."/>
        </authorList>
    </citation>
    <scope>NUCLEOTIDE SEQUENCE [LARGE SCALE GENOMIC DNA]</scope>
    <source>
        <strain evidence="13">PS312</strain>
    </source>
</reference>
<protein>
    <submittedName>
        <fullName evidence="12">Nuclear receptor</fullName>
    </submittedName>
</protein>
<accession>A0A8R1U797</accession>
<evidence type="ECO:0000256" key="8">
    <source>
        <dbReference type="ARBA" id="ARBA00023163"/>
    </source>
</evidence>
<dbReference type="OrthoDB" id="10018779at2759"/>
<feature type="compositionally biased region" description="Basic and acidic residues" evidence="11">
    <location>
        <begin position="92"/>
        <end position="105"/>
    </location>
</feature>
<dbReference type="SUPFAM" id="SSF57716">
    <property type="entry name" value="Glucocorticoid receptor-like (DNA-binding domain)"/>
    <property type="match status" value="1"/>
</dbReference>
<evidence type="ECO:0000256" key="6">
    <source>
        <dbReference type="ARBA" id="ARBA00023015"/>
    </source>
</evidence>
<evidence type="ECO:0000256" key="10">
    <source>
        <dbReference type="ARBA" id="ARBA00023242"/>
    </source>
</evidence>
<evidence type="ECO:0000256" key="7">
    <source>
        <dbReference type="ARBA" id="ARBA00023125"/>
    </source>
</evidence>
<keyword evidence="8" id="KW-0804">Transcription</keyword>
<dbReference type="PANTHER" id="PTHR46011:SF6">
    <property type="entry name" value="HIGH ZINC ACTIVATED NUCLEAR RECEPTOR PROTEIN"/>
    <property type="match status" value="1"/>
</dbReference>
<dbReference type="GO" id="GO:0000978">
    <property type="term" value="F:RNA polymerase II cis-regulatory region sequence-specific DNA binding"/>
    <property type="evidence" value="ECO:0007669"/>
    <property type="project" value="InterPro"/>
</dbReference>
<dbReference type="PANTHER" id="PTHR46011">
    <property type="entry name" value="NUCLEAR HORMONE RECEPTOR FAMILY MEMBER NHR-86-RELATED"/>
    <property type="match status" value="1"/>
</dbReference>
<gene>
    <name evidence="12" type="primary">WBGene00096310</name>
</gene>
<sequence length="424" mass="48576">MEEDGMRLCLVCTAKSDSAHFGVDSCRACAAFFRRTVSLGKRYICRQGTQNCEVNKALFSDVRYICRRCRYIKCLSIGMHPDNVHSKQGKKSSSEDRSNDGDNGEHSAGPSSHSHLLLPSDIDIKQEPSAFKQLSPSVISIGSSEEMPMLNRIQEQYRMTCCVRQNAEHAAILNVNAMNGVGAFLWHRQEDQNRPRPATWSSLNQCTSSAIDSMSEFASNCFDCFAEMEGEERWALIQHYITSMFIFEGSYRTKKLFPGNDDVFMISYITYIDLNDVDSFFTDATGVEDKPRAAQLLRDNIKNSLVDWMGTILERADLTETECIALYGLLMFPPYLAKGTPRIAKYTHEIHQTIHRELNIFYKEKMRLEDTSARFAHLTAIQLCVQGIVYKIKEDMEIYRLLNIFDENSYVYTVVQRDYTPHKY</sequence>
<dbReference type="AlphaFoldDB" id="A0A2A6CVM3"/>
<dbReference type="CDD" id="cd06960">
    <property type="entry name" value="NR_DBD_HNF4A"/>
    <property type="match status" value="1"/>
</dbReference>
<dbReference type="InterPro" id="IPR001628">
    <property type="entry name" value="Znf_hrmn_rcpt"/>
</dbReference>
<keyword evidence="6" id="KW-0805">Transcription regulation</keyword>
<keyword evidence="10" id="KW-0539">Nucleus</keyword>
<evidence type="ECO:0000256" key="3">
    <source>
        <dbReference type="ARBA" id="ARBA00022723"/>
    </source>
</evidence>
<evidence type="ECO:0000256" key="5">
    <source>
        <dbReference type="ARBA" id="ARBA00022833"/>
    </source>
</evidence>
<keyword evidence="13" id="KW-1185">Reference proteome</keyword>
<dbReference type="Pfam" id="PF00105">
    <property type="entry name" value="zf-C4"/>
    <property type="match status" value="1"/>
</dbReference>
<evidence type="ECO:0000256" key="9">
    <source>
        <dbReference type="ARBA" id="ARBA00023170"/>
    </source>
</evidence>
<keyword evidence="4" id="KW-0863">Zinc-finger</keyword>
<proteinExistence type="inferred from homology"/>
<dbReference type="Gene3D" id="3.30.50.10">
    <property type="entry name" value="Erythroid Transcription Factor GATA-1, subunit A"/>
    <property type="match status" value="1"/>
</dbReference>
<dbReference type="Gene3D" id="1.10.565.10">
    <property type="entry name" value="Retinoid X Receptor"/>
    <property type="match status" value="1"/>
</dbReference>
<dbReference type="InterPro" id="IPR013088">
    <property type="entry name" value="Znf_NHR/GATA"/>
</dbReference>
<dbReference type="GO" id="GO:0008270">
    <property type="term" value="F:zinc ion binding"/>
    <property type="evidence" value="ECO:0007669"/>
    <property type="project" value="UniProtKB-KW"/>
</dbReference>
<name>A0A2A6CVM3_PRIPA</name>